<gene>
    <name evidence="9" type="primary">acyP</name>
    <name evidence="9" type="ORF">XM38_050540</name>
</gene>
<dbReference type="GO" id="GO:0003998">
    <property type="term" value="F:acylphosphatase activity"/>
    <property type="evidence" value="ECO:0007669"/>
    <property type="project" value="UniProtKB-EC"/>
</dbReference>
<protein>
    <recommendedName>
        <fullName evidence="3 5">Acylphosphatase</fullName>
        <ecNumber evidence="2 5">3.6.1.7</ecNumber>
    </recommendedName>
</protein>
<evidence type="ECO:0000256" key="3">
    <source>
        <dbReference type="ARBA" id="ARBA00015991"/>
    </source>
</evidence>
<dbReference type="InterPro" id="IPR020456">
    <property type="entry name" value="Acylphosphatase"/>
</dbReference>
<evidence type="ECO:0000256" key="2">
    <source>
        <dbReference type="ARBA" id="ARBA00012150"/>
    </source>
</evidence>
<dbReference type="EC" id="3.6.1.7" evidence="2 5"/>
<dbReference type="SUPFAM" id="SSF54975">
    <property type="entry name" value="Acylphosphatase/BLUF domain-like"/>
    <property type="match status" value="1"/>
</dbReference>
<reference evidence="9 10" key="1">
    <citation type="journal article" date="2016" name="Biochim. Biophys. Acta">
        <title>Characterization of red-shifted phycobilisomes isolated from the chlorophyll f-containing cyanobacterium Halomicronema hongdechloris.</title>
        <authorList>
            <person name="Li Y."/>
            <person name="Lin Y."/>
            <person name="Garvey C.J."/>
            <person name="Birch D."/>
            <person name="Corkery R.W."/>
            <person name="Loughlin P.C."/>
            <person name="Scheer H."/>
            <person name="Willows R.D."/>
            <person name="Chen M."/>
        </authorList>
    </citation>
    <scope>NUCLEOTIDE SEQUENCE [LARGE SCALE GENOMIC DNA]</scope>
    <source>
        <strain evidence="9 10">C2206</strain>
    </source>
</reference>
<accession>A0A1Z3HUT6</accession>
<dbReference type="RefSeq" id="WP_080805094.1">
    <property type="nucleotide sequence ID" value="NZ_CP021983.2"/>
</dbReference>
<evidence type="ECO:0000256" key="1">
    <source>
        <dbReference type="ARBA" id="ARBA00005614"/>
    </source>
</evidence>
<dbReference type="STRING" id="1641165.XM38_00925"/>
<keyword evidence="5 6" id="KW-0378">Hydrolase</keyword>
<evidence type="ECO:0000313" key="10">
    <source>
        <dbReference type="Proteomes" id="UP000191901"/>
    </source>
</evidence>
<dbReference type="EMBL" id="CP021983">
    <property type="protein sequence ID" value="ASC74080.1"/>
    <property type="molecule type" value="Genomic_DNA"/>
</dbReference>
<dbReference type="InterPro" id="IPR036046">
    <property type="entry name" value="Acylphosphatase-like_dom_sf"/>
</dbReference>
<evidence type="ECO:0000256" key="7">
    <source>
        <dbReference type="RuleBase" id="RU004168"/>
    </source>
</evidence>
<evidence type="ECO:0000313" key="9">
    <source>
        <dbReference type="EMBL" id="ASC74080.1"/>
    </source>
</evidence>
<feature type="active site" evidence="5">
    <location>
        <position position="18"/>
    </location>
</feature>
<evidence type="ECO:0000256" key="4">
    <source>
        <dbReference type="ARBA" id="ARBA00047645"/>
    </source>
</evidence>
<name>A0A1Z3HUT6_9CYAN</name>
<dbReference type="Pfam" id="PF00708">
    <property type="entry name" value="Acylphosphatase"/>
    <property type="match status" value="1"/>
</dbReference>
<dbReference type="PROSITE" id="PS00150">
    <property type="entry name" value="ACYLPHOSPHATASE_1"/>
    <property type="match status" value="1"/>
</dbReference>
<feature type="domain" description="Acylphosphatase-like" evidence="8">
    <location>
        <begin position="3"/>
        <end position="90"/>
    </location>
</feature>
<dbReference type="InterPro" id="IPR017968">
    <property type="entry name" value="Acylphosphatase_CS"/>
</dbReference>
<dbReference type="Proteomes" id="UP000191901">
    <property type="component" value="Chromosome"/>
</dbReference>
<keyword evidence="10" id="KW-1185">Reference proteome</keyword>
<evidence type="ECO:0000256" key="6">
    <source>
        <dbReference type="RuleBase" id="RU000553"/>
    </source>
</evidence>
<proteinExistence type="inferred from homology"/>
<comment type="catalytic activity">
    <reaction evidence="4 5 6">
        <text>an acyl phosphate + H2O = a carboxylate + phosphate + H(+)</text>
        <dbReference type="Rhea" id="RHEA:14965"/>
        <dbReference type="ChEBI" id="CHEBI:15377"/>
        <dbReference type="ChEBI" id="CHEBI:15378"/>
        <dbReference type="ChEBI" id="CHEBI:29067"/>
        <dbReference type="ChEBI" id="CHEBI:43474"/>
        <dbReference type="ChEBI" id="CHEBI:59918"/>
        <dbReference type="EC" id="3.6.1.7"/>
    </reaction>
</comment>
<comment type="similarity">
    <text evidence="1 7">Belongs to the acylphosphatase family.</text>
</comment>
<dbReference type="AlphaFoldDB" id="A0A1Z3HUT6"/>
<dbReference type="PANTHER" id="PTHR47268:SF4">
    <property type="entry name" value="ACYLPHOSPHATASE"/>
    <property type="match status" value="1"/>
</dbReference>
<organism evidence="9 10">
    <name type="scientific">Halomicronema hongdechloris C2206</name>
    <dbReference type="NCBI Taxonomy" id="1641165"/>
    <lineage>
        <taxon>Bacteria</taxon>
        <taxon>Bacillati</taxon>
        <taxon>Cyanobacteriota</taxon>
        <taxon>Cyanophyceae</taxon>
        <taxon>Nodosilineales</taxon>
        <taxon>Nodosilineaceae</taxon>
        <taxon>Halomicronema</taxon>
    </lineage>
</organism>
<dbReference type="Gene3D" id="3.30.70.100">
    <property type="match status" value="1"/>
</dbReference>
<dbReference type="PRINTS" id="PR00112">
    <property type="entry name" value="ACYLPHPHTASE"/>
</dbReference>
<sequence>MRRVDITVQGLVQGVGFRYHTRQEAMRLGVSGYVRNRPDGAVDIVAEGDDDAVQHLIAWAQQGPAAARVSQVDVVEQSPLGNFKRFSIES</sequence>
<feature type="active site" evidence="5">
    <location>
        <position position="36"/>
    </location>
</feature>
<dbReference type="PROSITE" id="PS00151">
    <property type="entry name" value="ACYLPHOSPHATASE_2"/>
    <property type="match status" value="1"/>
</dbReference>
<dbReference type="InterPro" id="IPR001792">
    <property type="entry name" value="Acylphosphatase-like_dom"/>
</dbReference>
<dbReference type="OrthoDB" id="9808093at2"/>
<evidence type="ECO:0000256" key="5">
    <source>
        <dbReference type="PROSITE-ProRule" id="PRU00520"/>
    </source>
</evidence>
<dbReference type="PROSITE" id="PS51160">
    <property type="entry name" value="ACYLPHOSPHATASE_3"/>
    <property type="match status" value="1"/>
</dbReference>
<evidence type="ECO:0000259" key="8">
    <source>
        <dbReference type="PROSITE" id="PS51160"/>
    </source>
</evidence>
<dbReference type="KEGG" id="hhg:XM38_050540"/>
<dbReference type="PANTHER" id="PTHR47268">
    <property type="entry name" value="ACYLPHOSPHATASE"/>
    <property type="match status" value="1"/>
</dbReference>
<dbReference type="NCBIfam" id="NF011000">
    <property type="entry name" value="PRK14426.1"/>
    <property type="match status" value="1"/>
</dbReference>